<protein>
    <submittedName>
        <fullName evidence="1">Uncharacterized protein</fullName>
    </submittedName>
</protein>
<name>A0A0V0YVG9_TRIBR</name>
<dbReference type="EMBL" id="JYDI01005789">
    <property type="protein sequence ID" value="KRY04290.1"/>
    <property type="molecule type" value="Genomic_DNA"/>
</dbReference>
<sequence>MQIEFSRSYYRNAKLLLKSAFNHLMDSGVELYINIR</sequence>
<evidence type="ECO:0000313" key="1">
    <source>
        <dbReference type="EMBL" id="KRY04290.1"/>
    </source>
</evidence>
<dbReference type="Proteomes" id="UP000054653">
    <property type="component" value="Unassembled WGS sequence"/>
</dbReference>
<reference evidence="1 2" key="1">
    <citation type="submission" date="2015-01" db="EMBL/GenBank/DDBJ databases">
        <title>Evolution of Trichinella species and genotypes.</title>
        <authorList>
            <person name="Korhonen P.K."/>
            <person name="Edoardo P."/>
            <person name="Giuseppe L.R."/>
            <person name="Gasser R.B."/>
        </authorList>
    </citation>
    <scope>NUCLEOTIDE SEQUENCE [LARGE SCALE GENOMIC DNA]</scope>
    <source>
        <strain evidence="1">ISS120</strain>
    </source>
</reference>
<dbReference type="AlphaFoldDB" id="A0A0V0YVG9"/>
<comment type="caution">
    <text evidence="1">The sequence shown here is derived from an EMBL/GenBank/DDBJ whole genome shotgun (WGS) entry which is preliminary data.</text>
</comment>
<gene>
    <name evidence="1" type="ORF">T03_1437</name>
</gene>
<proteinExistence type="predicted"/>
<keyword evidence="2" id="KW-1185">Reference proteome</keyword>
<evidence type="ECO:0000313" key="2">
    <source>
        <dbReference type="Proteomes" id="UP000054653"/>
    </source>
</evidence>
<accession>A0A0V0YVG9</accession>
<organism evidence="1 2">
    <name type="scientific">Trichinella britovi</name>
    <name type="common">Parasitic roundworm</name>
    <dbReference type="NCBI Taxonomy" id="45882"/>
    <lineage>
        <taxon>Eukaryota</taxon>
        <taxon>Metazoa</taxon>
        <taxon>Ecdysozoa</taxon>
        <taxon>Nematoda</taxon>
        <taxon>Enoplea</taxon>
        <taxon>Dorylaimia</taxon>
        <taxon>Trichinellida</taxon>
        <taxon>Trichinellidae</taxon>
        <taxon>Trichinella</taxon>
    </lineage>
</organism>